<protein>
    <submittedName>
        <fullName evidence="1">Uncharacterized protein</fullName>
    </submittedName>
</protein>
<sequence>MIDLLKPFLTYCTLFSNVHIIQKFDICYLCKRVCCRKSVVEFTPLFQKSHSGHCLEKKHFFSF</sequence>
<accession>Q0WU24</accession>
<proteinExistence type="evidence at transcript level"/>
<evidence type="ECO:0000313" key="1">
    <source>
        <dbReference type="EMBL" id="BAE99374.1"/>
    </source>
</evidence>
<reference evidence="1" key="1">
    <citation type="submission" date="2006-07" db="EMBL/GenBank/DDBJ databases">
        <title>Large-scale analysis of RIKEN Arabidopsis full-length (RAFL) cDNAs.</title>
        <authorList>
            <person name="Totoki Y."/>
            <person name="Seki M."/>
            <person name="Ishida J."/>
            <person name="Nakajima M."/>
            <person name="Enju A."/>
            <person name="Morosawa T."/>
            <person name="Kamiya A."/>
            <person name="Narusaka M."/>
            <person name="Shin-i T."/>
            <person name="Nakagawa M."/>
            <person name="Sakamoto N."/>
            <person name="Oishi K."/>
            <person name="Kohara Y."/>
            <person name="Kobayashi M."/>
            <person name="Toyoda A."/>
            <person name="Sakaki Y."/>
            <person name="Sakurai T."/>
            <person name="Iida K."/>
            <person name="Akiyama K."/>
            <person name="Satou M."/>
            <person name="Toyoda T."/>
            <person name="Konagaya A."/>
            <person name="Carninci P."/>
            <person name="Kawai J."/>
            <person name="Hayashizaki Y."/>
            <person name="Shinozaki K."/>
        </authorList>
    </citation>
    <scope>NUCLEOTIDE SEQUENCE</scope>
</reference>
<dbReference type="EMBL" id="AK227366">
    <property type="protein sequence ID" value="BAE99374.1"/>
    <property type="molecule type" value="mRNA"/>
</dbReference>
<dbReference type="AlphaFoldDB" id="Q0WU24"/>
<organism evidence="1">
    <name type="scientific">Arabidopsis thaliana</name>
    <name type="common">Mouse-ear cress</name>
    <dbReference type="NCBI Taxonomy" id="3702"/>
    <lineage>
        <taxon>Eukaryota</taxon>
        <taxon>Viridiplantae</taxon>
        <taxon>Streptophyta</taxon>
        <taxon>Embryophyta</taxon>
        <taxon>Tracheophyta</taxon>
        <taxon>Spermatophyta</taxon>
        <taxon>Magnoliopsida</taxon>
        <taxon>eudicotyledons</taxon>
        <taxon>Gunneridae</taxon>
        <taxon>Pentapetalae</taxon>
        <taxon>rosids</taxon>
        <taxon>malvids</taxon>
        <taxon>Brassicales</taxon>
        <taxon>Brassicaceae</taxon>
        <taxon>Camelineae</taxon>
        <taxon>Arabidopsis</taxon>
    </lineage>
</organism>
<name>Q0WU24_ARATH</name>